<dbReference type="GO" id="GO:0005737">
    <property type="term" value="C:cytoplasm"/>
    <property type="evidence" value="ECO:0007669"/>
    <property type="project" value="UniProtKB-SubCell"/>
</dbReference>
<dbReference type="Pfam" id="PF07733">
    <property type="entry name" value="DNA_pol3_alpha"/>
    <property type="match status" value="1"/>
</dbReference>
<dbReference type="GO" id="GO:0003887">
    <property type="term" value="F:DNA-directed DNA polymerase activity"/>
    <property type="evidence" value="ECO:0007669"/>
    <property type="project" value="UniProtKB-UniRule"/>
</dbReference>
<name>A0A5D3F3R5_9ACTN</name>
<dbReference type="Gene3D" id="1.10.150.870">
    <property type="match status" value="1"/>
</dbReference>
<dbReference type="Pfam" id="PF02811">
    <property type="entry name" value="PHP"/>
    <property type="match status" value="1"/>
</dbReference>
<dbReference type="EC" id="2.7.7.7" evidence="3 13"/>
<keyword evidence="10 13" id="KW-0239">DNA-directed DNA polymerase</keyword>
<evidence type="ECO:0000313" key="16">
    <source>
        <dbReference type="EMBL" id="TYK42699.1"/>
    </source>
</evidence>
<feature type="domain" description="Polymerase/histidinol phosphatase N-terminal" evidence="15">
    <location>
        <begin position="50"/>
        <end position="117"/>
    </location>
</feature>
<evidence type="ECO:0000256" key="14">
    <source>
        <dbReference type="SAM" id="MobiDB-lite"/>
    </source>
</evidence>
<dbReference type="GO" id="GO:0008408">
    <property type="term" value="F:3'-5' exonuclease activity"/>
    <property type="evidence" value="ECO:0007669"/>
    <property type="project" value="InterPro"/>
</dbReference>
<proteinExistence type="inferred from homology"/>
<keyword evidence="6 13" id="KW-0808">Transferase</keyword>
<dbReference type="GO" id="GO:0006281">
    <property type="term" value="P:DNA repair"/>
    <property type="evidence" value="ECO:0007669"/>
    <property type="project" value="UniProtKB-UniRule"/>
</dbReference>
<evidence type="ECO:0000256" key="13">
    <source>
        <dbReference type="HAMAP-Rule" id="MF_01902"/>
    </source>
</evidence>
<dbReference type="InterPro" id="IPR004805">
    <property type="entry name" value="DnaE2/DnaE/PolC"/>
</dbReference>
<organism evidence="16 17">
    <name type="scientific">Actinomadura decatromicini</name>
    <dbReference type="NCBI Taxonomy" id="2604572"/>
    <lineage>
        <taxon>Bacteria</taxon>
        <taxon>Bacillati</taxon>
        <taxon>Actinomycetota</taxon>
        <taxon>Actinomycetes</taxon>
        <taxon>Streptosporangiales</taxon>
        <taxon>Thermomonosporaceae</taxon>
        <taxon>Actinomadura</taxon>
    </lineage>
</organism>
<comment type="subcellular location">
    <subcellularLocation>
        <location evidence="1 13">Cytoplasm</location>
    </subcellularLocation>
</comment>
<feature type="region of interest" description="Disordered" evidence="14">
    <location>
        <begin position="20"/>
        <end position="45"/>
    </location>
</feature>
<dbReference type="EMBL" id="VSRQ01000016">
    <property type="protein sequence ID" value="TYK42699.1"/>
    <property type="molecule type" value="Genomic_DNA"/>
</dbReference>
<dbReference type="NCBIfam" id="TIGR00594">
    <property type="entry name" value="polc"/>
    <property type="match status" value="1"/>
</dbReference>
<evidence type="ECO:0000256" key="9">
    <source>
        <dbReference type="ARBA" id="ARBA00022763"/>
    </source>
</evidence>
<dbReference type="Proteomes" id="UP000323505">
    <property type="component" value="Unassembled WGS sequence"/>
</dbReference>
<dbReference type="InterPro" id="IPR003141">
    <property type="entry name" value="Pol/His_phosphatase_N"/>
</dbReference>
<dbReference type="AlphaFoldDB" id="A0A5D3F3R5"/>
<sequence>MTGWHNPPIPWREFEERLSWRPSGRAADGPEAPDVPPRAAEPPEEDVPWAELHVHSSFSFLDGASDPASLVAEAARLGVRTMAITDHDGMYGAVQFAQAAGDAGIGTVFGAELSLGLPGPQTGEPDPAGRHLLVLARGAPGYARLCSSITAAQLAGGRKGRPVYDLDALAGAHGGHWAVLTGCRKGPVPAALEAGGPGAAERELRDLIAMFGRGNVFVELVDHDQPDDDHRNDVLFELARRVGVDAVASNNVHFAAPGPDARLAQAMAAVRARRGLDDMVGWLPAGGTAHVRSGAEMARRLARFPGVLERTVALARECLFDFEVVAPRLPDWPVPDGYTEATWLRRLVAEGALKRYGPPERERVSGAYEQIARELDVIEQLRFPGYFLIVHDIVEFCRSKGILCQGRGSAANSAVCYALGITGVDAVHHGLLFERFLSPGRDGPPDIDLDIEHRRREEAIQYVYDKYGRECTAQVANVISYRPRMAVRDAARALGFSPGQQDAWSKGIDPRDPVGSETDIPGPVMELANRMLRLPRHLGIHSGGMVIADRPVGEICPIEWATMPNRSVLQWDKDDCAAAGLVKFDLLGLGMLAALHDCFDLVDEHHGRRHDLQSIPPDDPLVYDMLCDADTVGVFQVESRAQMATLPRLRPREFYDLVVEVALIRPGPIQGGSVHPYLRRRKGLEPADCPHPLMEPALSRTLGVPLFQEQMMQLAVDCAGFTPAESDALRQAMGAKRAPERVERLRRRLLDGMAERGIPPDVAESVYEKILGFTGFGFPESHAQSFAHLVYASAWLKRHFPAAFTAALVRNQPMGFYSPQSLLNDARRHGVVVRGVDVNASGVHPTLEEAVEVESDHPHAPAEPQPAIRLGLSGIRNLGEDTAEAIAAGRPYASMEDLARRVPLSAGALEALATAGAFDGLPLWGNPGTGPASSAPPALGSGSRTGLTRREALWAAGALASSGPGRLEGVTPGASAPALPAMTPIEETLADLWATGVSGTHPVAHVRDALDELGALSSTRLAATPGETNVVVAGLVTHRQRPPTAGGIVFMTLEDETGIVNVVCPPQVFERHRGLAVDAQALLVSGRLERADGVANVRATRLRRLPVPGRVRARNFH</sequence>
<comment type="function">
    <text evidence="13">DNA polymerase involved in damage-induced mutagenesis and translesion synthesis (TLS). It is not the major replicative DNA polymerase.</text>
</comment>
<dbReference type="GO" id="GO:0003676">
    <property type="term" value="F:nucleic acid binding"/>
    <property type="evidence" value="ECO:0007669"/>
    <property type="project" value="InterPro"/>
</dbReference>
<evidence type="ECO:0000256" key="4">
    <source>
        <dbReference type="ARBA" id="ARBA00017273"/>
    </source>
</evidence>
<protein>
    <recommendedName>
        <fullName evidence="4 13">Error-prone DNA polymerase</fullName>
        <ecNumber evidence="3 13">2.7.7.7</ecNumber>
    </recommendedName>
</protein>
<evidence type="ECO:0000256" key="2">
    <source>
        <dbReference type="ARBA" id="ARBA00007391"/>
    </source>
</evidence>
<keyword evidence="5 13" id="KW-0963">Cytoplasm</keyword>
<dbReference type="CDD" id="cd04485">
    <property type="entry name" value="DnaE_OBF"/>
    <property type="match status" value="1"/>
</dbReference>
<evidence type="ECO:0000256" key="8">
    <source>
        <dbReference type="ARBA" id="ARBA00022705"/>
    </source>
</evidence>
<dbReference type="RefSeq" id="WP_148768366.1">
    <property type="nucleotide sequence ID" value="NZ_VSRQ01000016.1"/>
</dbReference>
<evidence type="ECO:0000256" key="11">
    <source>
        <dbReference type="ARBA" id="ARBA00023204"/>
    </source>
</evidence>
<dbReference type="SUPFAM" id="SSF89550">
    <property type="entry name" value="PHP domain-like"/>
    <property type="match status" value="1"/>
</dbReference>
<evidence type="ECO:0000256" key="3">
    <source>
        <dbReference type="ARBA" id="ARBA00012417"/>
    </source>
</evidence>
<evidence type="ECO:0000256" key="10">
    <source>
        <dbReference type="ARBA" id="ARBA00022932"/>
    </source>
</evidence>
<dbReference type="InterPro" id="IPR004013">
    <property type="entry name" value="PHP_dom"/>
</dbReference>
<dbReference type="PANTHER" id="PTHR32294:SF4">
    <property type="entry name" value="ERROR-PRONE DNA POLYMERASE"/>
    <property type="match status" value="1"/>
</dbReference>
<evidence type="ECO:0000256" key="7">
    <source>
        <dbReference type="ARBA" id="ARBA00022695"/>
    </source>
</evidence>
<evidence type="ECO:0000256" key="1">
    <source>
        <dbReference type="ARBA" id="ARBA00004496"/>
    </source>
</evidence>
<keyword evidence="9 13" id="KW-0227">DNA damage</keyword>
<keyword evidence="17" id="KW-1185">Reference proteome</keyword>
<dbReference type="InterPro" id="IPR040982">
    <property type="entry name" value="DNA_pol3_finger"/>
</dbReference>
<evidence type="ECO:0000256" key="5">
    <source>
        <dbReference type="ARBA" id="ARBA00022490"/>
    </source>
</evidence>
<dbReference type="InterPro" id="IPR023073">
    <property type="entry name" value="DnaE2"/>
</dbReference>
<dbReference type="InterPro" id="IPR029460">
    <property type="entry name" value="DNAPol_HHH"/>
</dbReference>
<keyword evidence="7 13" id="KW-0548">Nucleotidyltransferase</keyword>
<evidence type="ECO:0000256" key="12">
    <source>
        <dbReference type="ARBA" id="ARBA00049244"/>
    </source>
</evidence>
<dbReference type="Pfam" id="PF01336">
    <property type="entry name" value="tRNA_anti-codon"/>
    <property type="match status" value="1"/>
</dbReference>
<dbReference type="HAMAP" id="MF_01902">
    <property type="entry name" value="DNApol_error_prone"/>
    <property type="match status" value="1"/>
</dbReference>
<evidence type="ECO:0000259" key="15">
    <source>
        <dbReference type="SMART" id="SM00481"/>
    </source>
</evidence>
<dbReference type="InterPro" id="IPR011708">
    <property type="entry name" value="DNA_pol3_alpha_NTPase_dom"/>
</dbReference>
<evidence type="ECO:0000256" key="6">
    <source>
        <dbReference type="ARBA" id="ARBA00022679"/>
    </source>
</evidence>
<keyword evidence="8 13" id="KW-0235">DNA replication</keyword>
<dbReference type="Pfam" id="PF17657">
    <property type="entry name" value="DNA_pol3_finger"/>
    <property type="match status" value="1"/>
</dbReference>
<evidence type="ECO:0000313" key="17">
    <source>
        <dbReference type="Proteomes" id="UP000323505"/>
    </source>
</evidence>
<comment type="caution">
    <text evidence="16">The sequence shown here is derived from an EMBL/GenBank/DDBJ whole genome shotgun (WGS) entry which is preliminary data.</text>
</comment>
<reference evidence="16 17" key="1">
    <citation type="submission" date="2019-08" db="EMBL/GenBank/DDBJ databases">
        <title>Actinomadura sp. nov. CYP1-5 isolated from mountain soil.</title>
        <authorList>
            <person name="Songsumanus A."/>
            <person name="Kuncharoen N."/>
            <person name="Kudo T."/>
            <person name="Yuki M."/>
            <person name="Igarashi Y."/>
            <person name="Tanasupawat S."/>
        </authorList>
    </citation>
    <scope>NUCLEOTIDE SEQUENCE [LARGE SCALE GENOMIC DNA]</scope>
    <source>
        <strain evidence="16 17">CYP1-5</strain>
    </source>
</reference>
<dbReference type="GO" id="GO:0006260">
    <property type="term" value="P:DNA replication"/>
    <property type="evidence" value="ECO:0007669"/>
    <property type="project" value="UniProtKB-KW"/>
</dbReference>
<dbReference type="InterPro" id="IPR016195">
    <property type="entry name" value="Pol/histidinol_Pase-like"/>
</dbReference>
<accession>A0A5D3F3R5</accession>
<dbReference type="InterPro" id="IPR004365">
    <property type="entry name" value="NA-bd_OB_tRNA"/>
</dbReference>
<dbReference type="Pfam" id="PF14579">
    <property type="entry name" value="HHH_6"/>
    <property type="match status" value="1"/>
</dbReference>
<dbReference type="PANTHER" id="PTHR32294">
    <property type="entry name" value="DNA POLYMERASE III SUBUNIT ALPHA"/>
    <property type="match status" value="1"/>
</dbReference>
<dbReference type="Gene3D" id="3.20.20.140">
    <property type="entry name" value="Metal-dependent hydrolases"/>
    <property type="match status" value="1"/>
</dbReference>
<gene>
    <name evidence="13" type="primary">dnaE2</name>
    <name evidence="16" type="ORF">FXF68_41730</name>
</gene>
<comment type="similarity">
    <text evidence="2 13">Belongs to the DNA polymerase type-C family. DnaE2 subfamily.</text>
</comment>
<dbReference type="SMART" id="SM00481">
    <property type="entry name" value="POLIIIAc"/>
    <property type="match status" value="1"/>
</dbReference>
<comment type="catalytic activity">
    <reaction evidence="12 13">
        <text>DNA(n) + a 2'-deoxyribonucleoside 5'-triphosphate = DNA(n+1) + diphosphate</text>
        <dbReference type="Rhea" id="RHEA:22508"/>
        <dbReference type="Rhea" id="RHEA-COMP:17339"/>
        <dbReference type="Rhea" id="RHEA-COMP:17340"/>
        <dbReference type="ChEBI" id="CHEBI:33019"/>
        <dbReference type="ChEBI" id="CHEBI:61560"/>
        <dbReference type="ChEBI" id="CHEBI:173112"/>
        <dbReference type="EC" id="2.7.7.7"/>
    </reaction>
</comment>
<dbReference type="NCBIfam" id="NF004225">
    <property type="entry name" value="PRK05672.1"/>
    <property type="match status" value="1"/>
</dbReference>
<keyword evidence="11 13" id="KW-0234">DNA repair</keyword>